<dbReference type="Pfam" id="PF13289">
    <property type="entry name" value="SIR2_2"/>
    <property type="match status" value="1"/>
</dbReference>
<evidence type="ECO:0000313" key="1">
    <source>
        <dbReference type="EMBL" id="MFC6315216.1"/>
    </source>
</evidence>
<accession>A0ABW1UPT9</accession>
<comment type="caution">
    <text evidence="1">The sequence shown here is derived from an EMBL/GenBank/DDBJ whole genome shotgun (WGS) entry which is preliminary data.</text>
</comment>
<reference evidence="2" key="1">
    <citation type="journal article" date="2019" name="Int. J. Syst. Evol. Microbiol.">
        <title>The Global Catalogue of Microorganisms (GCM) 10K type strain sequencing project: providing services to taxonomists for standard genome sequencing and annotation.</title>
        <authorList>
            <consortium name="The Broad Institute Genomics Platform"/>
            <consortium name="The Broad Institute Genome Sequencing Center for Infectious Disease"/>
            <person name="Wu L."/>
            <person name="Ma J."/>
        </authorList>
    </citation>
    <scope>NUCLEOTIDE SEQUENCE [LARGE SCALE GENOMIC DNA]</scope>
    <source>
        <strain evidence="2">CCM 8897</strain>
    </source>
</reference>
<dbReference type="Proteomes" id="UP001596310">
    <property type="component" value="Unassembled WGS sequence"/>
</dbReference>
<evidence type="ECO:0000313" key="2">
    <source>
        <dbReference type="Proteomes" id="UP001596310"/>
    </source>
</evidence>
<proteinExistence type="predicted"/>
<dbReference type="RefSeq" id="WP_125598107.1">
    <property type="nucleotide sequence ID" value="NZ_JBHSSM010000016.1"/>
</dbReference>
<dbReference type="EMBL" id="JBHSSM010000016">
    <property type="protein sequence ID" value="MFC6315216.1"/>
    <property type="molecule type" value="Genomic_DNA"/>
</dbReference>
<keyword evidence="2" id="KW-1185">Reference proteome</keyword>
<gene>
    <name evidence="1" type="ORF">ACFQHW_06460</name>
</gene>
<dbReference type="PIRSF" id="PIRSF014677">
    <property type="entry name" value="UCP014677"/>
    <property type="match status" value="1"/>
</dbReference>
<name>A0ABW1UPT9_9LACO</name>
<sequence>MGLKEIVDNNSYPIVFIGSGISKRYLEESDSWEELLQRYWKKLKISTPFYSEMHDLTKKYSDLSDEDIGFNVNTEIATIIKEKFDNGFYNGDIHVAGLTDKMAYQQNISPFKFDLCNHFKKAHLKSNIDKDELNQFGILLSKAKIIVTTNYDSLIETELHHKNGQSPKTYIGQSGFFDETDNWSELYKIHGSLTDPSSLIITKEDYEEYDKQSILISAKILSSMISSPIVFLGYSLTDRNVRKLLSDFSSQLPREDTRKTANRILVVEYKKGHKELTESIENDHSLNFTYTSIKTDNYTDLYKQFNRIDEGATPLEVRKYNSLIKRLVEDSGRKGEIESVLVSVENLDKIDDQINQGKHIVVALGDKKYIYVYPDLLSYIKDYFLNTNNYLPAVALSFAAHQGDRKTKVPFAKYWNSVDLDTLKLKDDELFKLENKIRCYPNLDSIINSVGRYDRKKFNSLDEIFKVFPLGTPKCISVITYNLKRIPKTELSDYVINTALDGFENAVKENTSLKTFYRKLFVGYDLLVNGDFAQQKKLKATRVTELDGKAVKGLPTD</sequence>
<protein>
    <submittedName>
        <fullName evidence="1">SIR2 family protein</fullName>
    </submittedName>
</protein>
<dbReference type="InterPro" id="IPR011202">
    <property type="entry name" value="UCP014677"/>
</dbReference>
<organism evidence="1 2">
    <name type="scientific">Lapidilactobacillus achengensis</name>
    <dbReference type="NCBI Taxonomy" id="2486000"/>
    <lineage>
        <taxon>Bacteria</taxon>
        <taxon>Bacillati</taxon>
        <taxon>Bacillota</taxon>
        <taxon>Bacilli</taxon>
        <taxon>Lactobacillales</taxon>
        <taxon>Lactobacillaceae</taxon>
        <taxon>Lapidilactobacillus</taxon>
    </lineage>
</organism>